<reference evidence="2 3" key="1">
    <citation type="submission" date="2018-07" db="EMBL/GenBank/DDBJ databases">
        <title>Desertimonas flava gen. nov. sp. nov.</title>
        <authorList>
            <person name="Liu S."/>
        </authorList>
    </citation>
    <scope>NUCLEOTIDE SEQUENCE [LARGE SCALE GENOMIC DNA]</scope>
    <source>
        <strain evidence="2 3">16Sb5-5</strain>
    </source>
</reference>
<feature type="domain" description="Aminoglycoside phosphotransferase" evidence="1">
    <location>
        <begin position="43"/>
        <end position="268"/>
    </location>
</feature>
<keyword evidence="3" id="KW-1185">Reference proteome</keyword>
<dbReference type="Gene3D" id="3.30.200.20">
    <property type="entry name" value="Phosphorylase Kinase, domain 1"/>
    <property type="match status" value="1"/>
</dbReference>
<dbReference type="CDD" id="cd05155">
    <property type="entry name" value="APH_ChoK_like_1"/>
    <property type="match status" value="1"/>
</dbReference>
<dbReference type="EMBL" id="QOUI01000004">
    <property type="protein sequence ID" value="RCK69912.1"/>
    <property type="molecule type" value="Genomic_DNA"/>
</dbReference>
<accession>A0A367YY25</accession>
<dbReference type="Pfam" id="PF01636">
    <property type="entry name" value="APH"/>
    <property type="match status" value="1"/>
</dbReference>
<evidence type="ECO:0000259" key="1">
    <source>
        <dbReference type="Pfam" id="PF01636"/>
    </source>
</evidence>
<dbReference type="AlphaFoldDB" id="A0A367YY25"/>
<sequence length="307" mass="33540">MSEVFAFGPAPSRVAVDAPLVRALVAEQFPQWADLPVQPVEHGGWDNHTFHLGREMSVRLPTAAEYALAVEKEHRWLPRLAPQLPVPVSTPLGRGRPGQGFPFAWSVYRWLDGQTADAERITDPVGLAVDLADFLLALQRVDPTGGPPPGTHCWFRGGSLRTFDPFTEDALQTLSGHLDTERAREVWASALAAPWDGVPRWFHGDVAEGNLLLEGGRLAAVIDFGTCGVGDPSCDLAVAWTVLDAAGRWVFRERLGVDDDTWERGRGWALWKSLATYASSLGEDDHAAPGAWRAVEALLEDDRPPTS</sequence>
<comment type="caution">
    <text evidence="2">The sequence shown here is derived from an EMBL/GenBank/DDBJ whole genome shotgun (WGS) entry which is preliminary data.</text>
</comment>
<dbReference type="SUPFAM" id="SSF56112">
    <property type="entry name" value="Protein kinase-like (PK-like)"/>
    <property type="match status" value="1"/>
</dbReference>
<dbReference type="InterPro" id="IPR002575">
    <property type="entry name" value="Aminoglycoside_PTrfase"/>
</dbReference>
<proteinExistence type="predicted"/>
<organism evidence="2 3">
    <name type="scientific">Desertihabitans brevis</name>
    <dbReference type="NCBI Taxonomy" id="2268447"/>
    <lineage>
        <taxon>Bacteria</taxon>
        <taxon>Bacillati</taxon>
        <taxon>Actinomycetota</taxon>
        <taxon>Actinomycetes</taxon>
        <taxon>Propionibacteriales</taxon>
        <taxon>Propionibacteriaceae</taxon>
        <taxon>Desertihabitans</taxon>
    </lineage>
</organism>
<dbReference type="Gene3D" id="3.90.1200.10">
    <property type="match status" value="1"/>
</dbReference>
<dbReference type="InterPro" id="IPR011009">
    <property type="entry name" value="Kinase-like_dom_sf"/>
</dbReference>
<dbReference type="RefSeq" id="WP_114126098.1">
    <property type="nucleotide sequence ID" value="NZ_QOUI01000004.1"/>
</dbReference>
<name>A0A367YY25_9ACTN</name>
<dbReference type="GO" id="GO:0016740">
    <property type="term" value="F:transferase activity"/>
    <property type="evidence" value="ECO:0007669"/>
    <property type="project" value="UniProtKB-KW"/>
</dbReference>
<dbReference type="PANTHER" id="PTHR21310">
    <property type="entry name" value="AMINOGLYCOSIDE PHOSPHOTRANSFERASE-RELATED-RELATED"/>
    <property type="match status" value="1"/>
</dbReference>
<dbReference type="PANTHER" id="PTHR21310:SF42">
    <property type="entry name" value="BIFUNCTIONAL AAC_APH"/>
    <property type="match status" value="1"/>
</dbReference>
<evidence type="ECO:0000313" key="3">
    <source>
        <dbReference type="Proteomes" id="UP000252770"/>
    </source>
</evidence>
<gene>
    <name evidence="2" type="ORF">DT076_07755</name>
</gene>
<dbReference type="InterPro" id="IPR051678">
    <property type="entry name" value="AGP_Transferase"/>
</dbReference>
<dbReference type="Proteomes" id="UP000252770">
    <property type="component" value="Unassembled WGS sequence"/>
</dbReference>
<protein>
    <submittedName>
        <fullName evidence="2">Aminoglycoside phosphotransferase</fullName>
    </submittedName>
</protein>
<evidence type="ECO:0000313" key="2">
    <source>
        <dbReference type="EMBL" id="RCK69912.1"/>
    </source>
</evidence>
<keyword evidence="2" id="KW-0808">Transferase</keyword>